<dbReference type="GO" id="GO:0032259">
    <property type="term" value="P:methylation"/>
    <property type="evidence" value="ECO:0007669"/>
    <property type="project" value="UniProtKB-KW"/>
</dbReference>
<dbReference type="InterPro" id="IPR051259">
    <property type="entry name" value="rRNA_Methyltransferase"/>
</dbReference>
<dbReference type="InterPro" id="IPR029064">
    <property type="entry name" value="Ribosomal_eL30-like_sf"/>
</dbReference>
<dbReference type="PANTHER" id="PTHR43191:SF2">
    <property type="entry name" value="RRNA METHYLTRANSFERASE 3, MITOCHONDRIAL"/>
    <property type="match status" value="1"/>
</dbReference>
<dbReference type="Gene3D" id="3.30.1330.30">
    <property type="match status" value="1"/>
</dbReference>
<dbReference type="RefSeq" id="WP_039141895.1">
    <property type="nucleotide sequence ID" value="NZ_JSVC01000019.1"/>
</dbReference>
<feature type="domain" description="MRM3-like substrate binding" evidence="5">
    <location>
        <begin position="5"/>
        <end position="88"/>
    </location>
</feature>
<dbReference type="InterPro" id="IPR001537">
    <property type="entry name" value="SpoU_MeTrfase"/>
</dbReference>
<evidence type="ECO:0000259" key="4">
    <source>
        <dbReference type="Pfam" id="PF00588"/>
    </source>
</evidence>
<dbReference type="Pfam" id="PF00588">
    <property type="entry name" value="SpoU_methylase"/>
    <property type="match status" value="1"/>
</dbReference>
<dbReference type="SUPFAM" id="SSF75217">
    <property type="entry name" value="alpha/beta knot"/>
    <property type="match status" value="1"/>
</dbReference>
<comment type="caution">
    <text evidence="6">The sequence shown here is derived from an EMBL/GenBank/DDBJ whole genome shotgun (WGS) entry which is preliminary data.</text>
</comment>
<dbReference type="InterPro" id="IPR029026">
    <property type="entry name" value="tRNA_m1G_MTases_N"/>
</dbReference>
<dbReference type="SUPFAM" id="SSF55315">
    <property type="entry name" value="L30e-like"/>
    <property type="match status" value="1"/>
</dbReference>
<dbReference type="InterPro" id="IPR029028">
    <property type="entry name" value="Alpha/beta_knot_MTases"/>
</dbReference>
<protein>
    <submittedName>
        <fullName evidence="6">Uncharacterized protein</fullName>
    </submittedName>
</protein>
<proteinExistence type="inferred from homology"/>
<dbReference type="InterPro" id="IPR053888">
    <property type="entry name" value="MRM3-like_sub_bind"/>
</dbReference>
<dbReference type="EMBL" id="JSVC01000019">
    <property type="protein sequence ID" value="KIC93435.1"/>
    <property type="molecule type" value="Genomic_DNA"/>
</dbReference>
<dbReference type="GO" id="GO:0008173">
    <property type="term" value="F:RNA methyltransferase activity"/>
    <property type="evidence" value="ECO:0007669"/>
    <property type="project" value="InterPro"/>
</dbReference>
<evidence type="ECO:0000313" key="6">
    <source>
        <dbReference type="EMBL" id="KIC93435.1"/>
    </source>
</evidence>
<dbReference type="Proteomes" id="UP000031408">
    <property type="component" value="Unassembled WGS sequence"/>
</dbReference>
<organism evidence="6 7">
    <name type="scientific">Flavihumibacter solisilvae</name>
    <dbReference type="NCBI Taxonomy" id="1349421"/>
    <lineage>
        <taxon>Bacteria</taxon>
        <taxon>Pseudomonadati</taxon>
        <taxon>Bacteroidota</taxon>
        <taxon>Chitinophagia</taxon>
        <taxon>Chitinophagales</taxon>
        <taxon>Chitinophagaceae</taxon>
        <taxon>Flavihumibacter</taxon>
    </lineage>
</organism>
<dbReference type="PANTHER" id="PTHR43191">
    <property type="entry name" value="RRNA METHYLTRANSFERASE 3"/>
    <property type="match status" value="1"/>
</dbReference>
<name>A0A0C1IGX0_9BACT</name>
<dbReference type="Pfam" id="PF22435">
    <property type="entry name" value="MRM3-like_sub_bind"/>
    <property type="match status" value="1"/>
</dbReference>
<evidence type="ECO:0000259" key="5">
    <source>
        <dbReference type="Pfam" id="PF22435"/>
    </source>
</evidence>
<gene>
    <name evidence="6" type="ORF">OI18_16830</name>
</gene>
<sequence>MVTKNQVKYIQSLSHKKFRDEEDVFVAEGPKIVGELIGMSHIRVKQVYGTSEWWAFADKWKDEPWSVTIDEADLERLSFQKTPNQVLGIFYKPHVVTNTGGWQLLLDGIQDPGNLGTIIRIADWYGITQVVCSEDCADAFNPKVIQSTMASIGRVEVTYTNLLQYVKQHAHRTFYAATLGGLPMQEVKPHGPSALVIGNESKGIRADLMAALKSFVTIPRIGEAESLNAAVATGILLSHLAR</sequence>
<keyword evidence="7" id="KW-1185">Reference proteome</keyword>
<dbReference type="STRING" id="1349421.OI18_16830"/>
<evidence type="ECO:0000313" key="7">
    <source>
        <dbReference type="Proteomes" id="UP000031408"/>
    </source>
</evidence>
<keyword evidence="2" id="KW-0489">Methyltransferase</keyword>
<reference evidence="6 7" key="1">
    <citation type="submission" date="2014-11" db="EMBL/GenBank/DDBJ databases">
        <title>Genome sequence of Flavihumibacter solisilvae 3-3.</title>
        <authorList>
            <person name="Zhou G."/>
            <person name="Li M."/>
            <person name="Wang G."/>
        </authorList>
    </citation>
    <scope>NUCLEOTIDE SEQUENCE [LARGE SCALE GENOMIC DNA]</scope>
    <source>
        <strain evidence="6 7">3-3</strain>
    </source>
</reference>
<evidence type="ECO:0000256" key="1">
    <source>
        <dbReference type="ARBA" id="ARBA00007228"/>
    </source>
</evidence>
<dbReference type="Gene3D" id="3.40.1280.10">
    <property type="match status" value="1"/>
</dbReference>
<accession>A0A0C1IGX0</accession>
<evidence type="ECO:0000256" key="3">
    <source>
        <dbReference type="ARBA" id="ARBA00022679"/>
    </source>
</evidence>
<keyword evidence="3" id="KW-0808">Transferase</keyword>
<dbReference type="CDD" id="cd18109">
    <property type="entry name" value="SpoU-like_RNA-MTase"/>
    <property type="match status" value="1"/>
</dbReference>
<dbReference type="AlphaFoldDB" id="A0A0C1IGX0"/>
<comment type="similarity">
    <text evidence="1">Belongs to the class IV-like SAM-binding methyltransferase superfamily. RNA methyltransferase TrmH family.</text>
</comment>
<dbReference type="GO" id="GO:0006396">
    <property type="term" value="P:RNA processing"/>
    <property type="evidence" value="ECO:0007669"/>
    <property type="project" value="InterPro"/>
</dbReference>
<evidence type="ECO:0000256" key="2">
    <source>
        <dbReference type="ARBA" id="ARBA00022603"/>
    </source>
</evidence>
<feature type="domain" description="tRNA/rRNA methyltransferase SpoU type" evidence="4">
    <location>
        <begin position="104"/>
        <end position="237"/>
    </location>
</feature>
<dbReference type="GO" id="GO:0003723">
    <property type="term" value="F:RNA binding"/>
    <property type="evidence" value="ECO:0007669"/>
    <property type="project" value="InterPro"/>
</dbReference>